<dbReference type="SUPFAM" id="SSF46785">
    <property type="entry name" value="Winged helix' DNA-binding domain"/>
    <property type="match status" value="1"/>
</dbReference>
<evidence type="ECO:0000313" key="7">
    <source>
        <dbReference type="Proteomes" id="UP001597480"/>
    </source>
</evidence>
<dbReference type="Pfam" id="PF00455">
    <property type="entry name" value="DeoRC"/>
    <property type="match status" value="1"/>
</dbReference>
<dbReference type="Gene3D" id="3.40.50.1360">
    <property type="match status" value="1"/>
</dbReference>
<dbReference type="InterPro" id="IPR001034">
    <property type="entry name" value="DeoR_HTH"/>
</dbReference>
<dbReference type="PROSITE" id="PS51000">
    <property type="entry name" value="HTH_DEOR_2"/>
    <property type="match status" value="1"/>
</dbReference>
<dbReference type="PRINTS" id="PR00037">
    <property type="entry name" value="HTHLACR"/>
</dbReference>
<dbReference type="SMART" id="SM01134">
    <property type="entry name" value="DeoRC"/>
    <property type="match status" value="1"/>
</dbReference>
<keyword evidence="3 6" id="KW-0238">DNA-binding</keyword>
<keyword evidence="2" id="KW-0805">Transcription regulation</keyword>
<comment type="caution">
    <text evidence="6">The sequence shown here is derived from an EMBL/GenBank/DDBJ whole genome shotgun (WGS) entry which is preliminary data.</text>
</comment>
<name>A0ABW5NS41_9FLAO</name>
<keyword evidence="1" id="KW-0678">Repressor</keyword>
<dbReference type="Proteomes" id="UP001597480">
    <property type="component" value="Unassembled WGS sequence"/>
</dbReference>
<keyword evidence="4" id="KW-0804">Transcription</keyword>
<dbReference type="PANTHER" id="PTHR30363:SF4">
    <property type="entry name" value="GLYCEROL-3-PHOSPHATE REGULON REPRESSOR"/>
    <property type="match status" value="1"/>
</dbReference>
<dbReference type="RefSeq" id="WP_379820190.1">
    <property type="nucleotide sequence ID" value="NZ_JBHUMD010000007.1"/>
</dbReference>
<reference evidence="7" key="1">
    <citation type="journal article" date="2019" name="Int. J. Syst. Evol. Microbiol.">
        <title>The Global Catalogue of Microorganisms (GCM) 10K type strain sequencing project: providing services to taxonomists for standard genome sequencing and annotation.</title>
        <authorList>
            <consortium name="The Broad Institute Genomics Platform"/>
            <consortium name="The Broad Institute Genome Sequencing Center for Infectious Disease"/>
            <person name="Wu L."/>
            <person name="Ma J."/>
        </authorList>
    </citation>
    <scope>NUCLEOTIDE SEQUENCE [LARGE SCALE GENOMIC DNA]</scope>
    <source>
        <strain evidence="7">KCTC 42107</strain>
    </source>
</reference>
<dbReference type="EMBL" id="JBHUMD010000007">
    <property type="protein sequence ID" value="MFD2601639.1"/>
    <property type="molecule type" value="Genomic_DNA"/>
</dbReference>
<dbReference type="Gene3D" id="1.10.10.10">
    <property type="entry name" value="Winged helix-like DNA-binding domain superfamily/Winged helix DNA-binding domain"/>
    <property type="match status" value="1"/>
</dbReference>
<dbReference type="InterPro" id="IPR018356">
    <property type="entry name" value="Tscrpt_reg_HTH_DeoR_CS"/>
</dbReference>
<feature type="domain" description="HTH deoR-type" evidence="5">
    <location>
        <begin position="3"/>
        <end position="58"/>
    </location>
</feature>
<sequence length="249" mass="27394">MLKEERLQAILDQLSQDNKVRLDALSESLNVSEDTIRRDIKELDTRGLLKAVRGGAVLHSPVPHHYRDREKHDIGTKKIIATKALDFLTDGQVVFFDGGTSVVALAASLPANLKITVVTNSFPVANVLEDHPNVEVIFAGGRLYKTGFTTMGQETLDTFSRVRADICFLGICSIHESMGVTAMDYEDAQVKKIMVEKAAKTIAMSSLEKTNTVEPFYICPVTDLDVIITEAEPDNKLLKGFGEMGIEVV</sequence>
<dbReference type="PANTHER" id="PTHR30363">
    <property type="entry name" value="HTH-TYPE TRANSCRIPTIONAL REGULATOR SRLR-RELATED"/>
    <property type="match status" value="1"/>
</dbReference>
<dbReference type="GO" id="GO:0003677">
    <property type="term" value="F:DNA binding"/>
    <property type="evidence" value="ECO:0007669"/>
    <property type="project" value="UniProtKB-KW"/>
</dbReference>
<organism evidence="6 7">
    <name type="scientific">Flavobacterium suzhouense</name>
    <dbReference type="NCBI Taxonomy" id="1529638"/>
    <lineage>
        <taxon>Bacteria</taxon>
        <taxon>Pseudomonadati</taxon>
        <taxon>Bacteroidota</taxon>
        <taxon>Flavobacteriia</taxon>
        <taxon>Flavobacteriales</taxon>
        <taxon>Flavobacteriaceae</taxon>
        <taxon>Flavobacterium</taxon>
    </lineage>
</organism>
<gene>
    <name evidence="6" type="ORF">ACFSR3_06190</name>
</gene>
<evidence type="ECO:0000313" key="6">
    <source>
        <dbReference type="EMBL" id="MFD2601639.1"/>
    </source>
</evidence>
<dbReference type="InterPro" id="IPR037171">
    <property type="entry name" value="NagB/RpiA_transferase-like"/>
</dbReference>
<evidence type="ECO:0000256" key="2">
    <source>
        <dbReference type="ARBA" id="ARBA00023015"/>
    </source>
</evidence>
<evidence type="ECO:0000256" key="4">
    <source>
        <dbReference type="ARBA" id="ARBA00023163"/>
    </source>
</evidence>
<dbReference type="InterPro" id="IPR036390">
    <property type="entry name" value="WH_DNA-bd_sf"/>
</dbReference>
<dbReference type="SUPFAM" id="SSF100950">
    <property type="entry name" value="NagB/RpiA/CoA transferase-like"/>
    <property type="match status" value="1"/>
</dbReference>
<keyword evidence="7" id="KW-1185">Reference proteome</keyword>
<dbReference type="SMART" id="SM00420">
    <property type="entry name" value="HTH_DEOR"/>
    <property type="match status" value="1"/>
</dbReference>
<dbReference type="Pfam" id="PF08220">
    <property type="entry name" value="HTH_DeoR"/>
    <property type="match status" value="1"/>
</dbReference>
<dbReference type="PROSITE" id="PS00894">
    <property type="entry name" value="HTH_DEOR_1"/>
    <property type="match status" value="1"/>
</dbReference>
<proteinExistence type="predicted"/>
<dbReference type="InterPro" id="IPR036388">
    <property type="entry name" value="WH-like_DNA-bd_sf"/>
</dbReference>
<accession>A0ABW5NS41</accession>
<dbReference type="InterPro" id="IPR014036">
    <property type="entry name" value="DeoR-like_C"/>
</dbReference>
<dbReference type="InterPro" id="IPR050313">
    <property type="entry name" value="Carb_Metab_HTH_regulators"/>
</dbReference>
<protein>
    <submittedName>
        <fullName evidence="6">DeoR/GlpR family DNA-binding transcription regulator</fullName>
    </submittedName>
</protein>
<evidence type="ECO:0000256" key="3">
    <source>
        <dbReference type="ARBA" id="ARBA00023125"/>
    </source>
</evidence>
<evidence type="ECO:0000259" key="5">
    <source>
        <dbReference type="PROSITE" id="PS51000"/>
    </source>
</evidence>
<evidence type="ECO:0000256" key="1">
    <source>
        <dbReference type="ARBA" id="ARBA00022491"/>
    </source>
</evidence>